<protein>
    <submittedName>
        <fullName evidence="2">FAD-dependent oxidoreductase</fullName>
    </submittedName>
</protein>
<dbReference type="PROSITE" id="PS51257">
    <property type="entry name" value="PROKAR_LIPOPROTEIN"/>
    <property type="match status" value="1"/>
</dbReference>
<dbReference type="Gene3D" id="3.30.70.1990">
    <property type="match status" value="1"/>
</dbReference>
<evidence type="ECO:0000313" key="2">
    <source>
        <dbReference type="EMBL" id="RJT15840.1"/>
    </source>
</evidence>
<accession>A0ABX9P7Y4</accession>
<dbReference type="InterPro" id="IPR002937">
    <property type="entry name" value="Amino_oxidase"/>
</dbReference>
<dbReference type="Gene3D" id="3.50.50.60">
    <property type="entry name" value="FAD/NAD(P)-binding domain"/>
    <property type="match status" value="1"/>
</dbReference>
<dbReference type="PANTHER" id="PTHR42923">
    <property type="entry name" value="PROTOPORPHYRINOGEN OXIDASE"/>
    <property type="match status" value="1"/>
</dbReference>
<dbReference type="RefSeq" id="WP_112167075.1">
    <property type="nucleotide sequence ID" value="NZ_JBFUVK010000003.1"/>
</dbReference>
<dbReference type="InterPro" id="IPR036188">
    <property type="entry name" value="FAD/NAD-bd_sf"/>
</dbReference>
<dbReference type="Pfam" id="PF01593">
    <property type="entry name" value="Amino_oxidase"/>
    <property type="match status" value="1"/>
</dbReference>
<keyword evidence="3" id="KW-1185">Reference proteome</keyword>
<sequence>MTTKVAIVGSGISGLSCAWLLAQRQPDAEITVFESAETLGGHTATQDVVCDGKTYAIDTGFIVYNTRTYPGFIALLKELGIEGTPTEMSFSVRNPVSGLEYNGHSLNSLFAQRRNFFKPQFWRFIREILRFNKLCKARLLNAHNDEDTLADLLDQNGFTPFFALHYVLPMGAAIWSSSLSDMANFPLSMFLRFFDNHGLLDVTNRPQWMVVPGGSREYIRKMQEKLPRRVTLRTNTPVTNITRTASNVTLHSTTRGDESFDQVIFACHSDQALAILGDSATTQERAVLGALPYQANDVILHTDTRLLPREKRAWASWNYQLPNSLKSSSRADMRDTSPAHTRRASVTYNMNILQGLEAPQTFCVSLNPLSPIDESKVLFRATYMHPVLNLASHHAQQQRFRINGHHRTWFCGAYWYNGFHEDGVNSARDVVEQLDLQLQREAEQHTPAALEMS</sequence>
<evidence type="ECO:0000259" key="1">
    <source>
        <dbReference type="Pfam" id="PF01593"/>
    </source>
</evidence>
<proteinExistence type="predicted"/>
<dbReference type="InterPro" id="IPR050464">
    <property type="entry name" value="Zeta_carotene_desat/Oxidored"/>
</dbReference>
<dbReference type="Proteomes" id="UP000284119">
    <property type="component" value="Unassembled WGS sequence"/>
</dbReference>
<dbReference type="EMBL" id="RAHG01000001">
    <property type="protein sequence ID" value="RJT15840.1"/>
    <property type="molecule type" value="Genomic_DNA"/>
</dbReference>
<dbReference type="SUPFAM" id="SSF51905">
    <property type="entry name" value="FAD/NAD(P)-binding domain"/>
    <property type="match status" value="1"/>
</dbReference>
<name>A0ABX9P7Y4_9GAMM</name>
<dbReference type="PANTHER" id="PTHR42923:SF17">
    <property type="entry name" value="AMINE OXIDASE DOMAIN-CONTAINING PROTEIN"/>
    <property type="match status" value="1"/>
</dbReference>
<gene>
    <name evidence="2" type="ORF">D5396_01575</name>
</gene>
<comment type="caution">
    <text evidence="2">The sequence shown here is derived from an EMBL/GenBank/DDBJ whole genome shotgun (WGS) entry which is preliminary data.</text>
</comment>
<feature type="domain" description="Amine oxidase" evidence="1">
    <location>
        <begin position="12"/>
        <end position="328"/>
    </location>
</feature>
<dbReference type="Gene3D" id="1.10.405.20">
    <property type="match status" value="1"/>
</dbReference>
<organism evidence="2 3">
    <name type="scientific">Rahnella inusitata</name>
    <dbReference type="NCBI Taxonomy" id="58169"/>
    <lineage>
        <taxon>Bacteria</taxon>
        <taxon>Pseudomonadati</taxon>
        <taxon>Pseudomonadota</taxon>
        <taxon>Gammaproteobacteria</taxon>
        <taxon>Enterobacterales</taxon>
        <taxon>Yersiniaceae</taxon>
        <taxon>Rahnella</taxon>
    </lineage>
</organism>
<evidence type="ECO:0000313" key="3">
    <source>
        <dbReference type="Proteomes" id="UP000284119"/>
    </source>
</evidence>
<reference evidence="2 3" key="1">
    <citation type="submission" date="2018-09" db="EMBL/GenBank/DDBJ databases">
        <authorList>
            <person name="Le Fleche-Mateos A."/>
        </authorList>
    </citation>
    <scope>NUCLEOTIDE SEQUENCE [LARGE SCALE GENOMIC DNA]</scope>
    <source>
        <strain evidence="2 3">DSM 30078</strain>
    </source>
</reference>